<keyword evidence="8" id="KW-0732">Signal</keyword>
<evidence type="ECO:0000256" key="6">
    <source>
        <dbReference type="ARBA" id="ARBA00023136"/>
    </source>
</evidence>
<dbReference type="AlphaFoldDB" id="A0A0G3WM26"/>
<dbReference type="PANTHER" id="PTHR30026:SF20">
    <property type="entry name" value="OUTER MEMBRANE PROTEIN TOLC"/>
    <property type="match status" value="1"/>
</dbReference>
<dbReference type="KEGG" id="epo:Epro_1130"/>
<dbReference type="RefSeq" id="WP_052571112.1">
    <property type="nucleotide sequence ID" value="NZ_CP009498.1"/>
</dbReference>
<reference evidence="9 10" key="1">
    <citation type="submission" date="2014-09" db="EMBL/GenBank/DDBJ databases">
        <title>Complete genome sequence of Endomicrobium proavitum.</title>
        <authorList>
            <person name="Zheng H."/>
        </authorList>
    </citation>
    <scope>NUCLEOTIDE SEQUENCE [LARGE SCALE GENOMIC DNA]</scope>
    <source>
        <strain evidence="9 10">Rsa215</strain>
    </source>
</reference>
<keyword evidence="4" id="KW-1134">Transmembrane beta strand</keyword>
<dbReference type="InterPro" id="IPR051906">
    <property type="entry name" value="TolC-like"/>
</dbReference>
<comment type="similarity">
    <text evidence="2">Belongs to the outer membrane factor (OMF) (TC 1.B.17) family.</text>
</comment>
<keyword evidence="6" id="KW-0472">Membrane</keyword>
<proteinExistence type="inferred from homology"/>
<sequence length="418" mass="46558">MKKLNFAIMFFFFLTGFAHAEKVTWSEVSRQTLATSPSVKSAKLKLDNAELAYDRAVVSFLPDVSARGAYSRGETSGNNLSENFSLGLNATLSIFSGFETYNDVRQKSADLKAAKAAYNRAVSDAAYEVASQYANLMWAYETVELSKQIQERRTENKDMVKLKYNSGNVDIGSLKRVEADVETANYDLRKAQRYIETASAALLKAIGRNDEVILETDERLDVQEETVKKPNFNELIKNIPEYIAADYSAQSAKAASAKAKGSWFPNISLSGGVSRSGAEWLPDRKSWDAGVSVSYSLFTGGKRIIDINTASNQSEISQQSFINAQNDLKSRSIGNFNSLLDSFENIAVRKHYLAASQQQAEISAKKYVNGLSTYQDWYSIENDFINSQKSLLDAKKSAALERAKWNNFLGKDFESINR</sequence>
<dbReference type="GO" id="GO:0009279">
    <property type="term" value="C:cell outer membrane"/>
    <property type="evidence" value="ECO:0007669"/>
    <property type="project" value="UniProtKB-SubCell"/>
</dbReference>
<comment type="subcellular location">
    <subcellularLocation>
        <location evidence="1">Cell outer membrane</location>
    </subcellularLocation>
</comment>
<keyword evidence="3" id="KW-0813">Transport</keyword>
<dbReference type="PANTHER" id="PTHR30026">
    <property type="entry name" value="OUTER MEMBRANE PROTEIN TOLC"/>
    <property type="match status" value="1"/>
</dbReference>
<accession>A0A0G3WM26</accession>
<evidence type="ECO:0000256" key="3">
    <source>
        <dbReference type="ARBA" id="ARBA00022448"/>
    </source>
</evidence>
<feature type="signal peptide" evidence="8">
    <location>
        <begin position="1"/>
        <end position="20"/>
    </location>
</feature>
<evidence type="ECO:0000313" key="10">
    <source>
        <dbReference type="Proteomes" id="UP000035337"/>
    </source>
</evidence>
<evidence type="ECO:0000256" key="8">
    <source>
        <dbReference type="SAM" id="SignalP"/>
    </source>
</evidence>
<dbReference type="Gene3D" id="1.20.1600.10">
    <property type="entry name" value="Outer membrane efflux proteins (OEP)"/>
    <property type="match status" value="1"/>
</dbReference>
<dbReference type="GO" id="GO:1990281">
    <property type="term" value="C:efflux pump complex"/>
    <property type="evidence" value="ECO:0007669"/>
    <property type="project" value="TreeGrafter"/>
</dbReference>
<name>A0A0G3WM26_9BACT</name>
<keyword evidence="7" id="KW-0998">Cell outer membrane</keyword>
<dbReference type="Pfam" id="PF02321">
    <property type="entry name" value="OEP"/>
    <property type="match status" value="2"/>
</dbReference>
<dbReference type="InterPro" id="IPR003423">
    <property type="entry name" value="OMP_efflux"/>
</dbReference>
<dbReference type="STRING" id="1408281.Epro_1130"/>
<organism evidence="9 10">
    <name type="scientific">Endomicrobium proavitum</name>
    <dbReference type="NCBI Taxonomy" id="1408281"/>
    <lineage>
        <taxon>Bacteria</taxon>
        <taxon>Pseudomonadati</taxon>
        <taxon>Elusimicrobiota</taxon>
        <taxon>Endomicrobiia</taxon>
        <taxon>Endomicrobiales</taxon>
        <taxon>Endomicrobiaceae</taxon>
        <taxon>Endomicrobium</taxon>
    </lineage>
</organism>
<keyword evidence="5" id="KW-0812">Transmembrane</keyword>
<dbReference type="GO" id="GO:0015288">
    <property type="term" value="F:porin activity"/>
    <property type="evidence" value="ECO:0007669"/>
    <property type="project" value="TreeGrafter"/>
</dbReference>
<feature type="chain" id="PRO_5005186085" evidence="8">
    <location>
        <begin position="21"/>
        <end position="418"/>
    </location>
</feature>
<dbReference type="SUPFAM" id="SSF56954">
    <property type="entry name" value="Outer membrane efflux proteins (OEP)"/>
    <property type="match status" value="1"/>
</dbReference>
<evidence type="ECO:0000256" key="5">
    <source>
        <dbReference type="ARBA" id="ARBA00022692"/>
    </source>
</evidence>
<keyword evidence="10" id="KW-1185">Reference proteome</keyword>
<dbReference type="GO" id="GO:0015562">
    <property type="term" value="F:efflux transmembrane transporter activity"/>
    <property type="evidence" value="ECO:0007669"/>
    <property type="project" value="InterPro"/>
</dbReference>
<gene>
    <name evidence="9" type="primary">tolC</name>
    <name evidence="9" type="ORF">Epro_1130</name>
</gene>
<evidence type="ECO:0000256" key="2">
    <source>
        <dbReference type="ARBA" id="ARBA00007613"/>
    </source>
</evidence>
<evidence type="ECO:0000256" key="1">
    <source>
        <dbReference type="ARBA" id="ARBA00004442"/>
    </source>
</evidence>
<dbReference type="Proteomes" id="UP000035337">
    <property type="component" value="Chromosome"/>
</dbReference>
<evidence type="ECO:0000256" key="4">
    <source>
        <dbReference type="ARBA" id="ARBA00022452"/>
    </source>
</evidence>
<protein>
    <submittedName>
        <fullName evidence="9">Outer membrane efflux protein</fullName>
    </submittedName>
</protein>
<evidence type="ECO:0000256" key="7">
    <source>
        <dbReference type="ARBA" id="ARBA00023237"/>
    </source>
</evidence>
<evidence type="ECO:0000313" key="9">
    <source>
        <dbReference type="EMBL" id="AKL98509.1"/>
    </source>
</evidence>
<dbReference type="EMBL" id="CP009498">
    <property type="protein sequence ID" value="AKL98509.1"/>
    <property type="molecule type" value="Genomic_DNA"/>
</dbReference>
<dbReference type="OrthoDB" id="9789324at2"/>